<sequence length="195" mass="22038">MVYCTRCRLCLAMRIVNMVVTCFGVGMIIYSLWLLKRWREAVAELGSASVLPRPWFIYTCLGVGIIVCLSTLVGHMVVNRISITALSYYILSTTSILLLQAILIVLIFFKMKWEFNFGDKFTNFLSLHLTVCRLSGITILLVQAHVLVLAVVLWALRPVSRSHCNGPSTPEFRYSFLVVGPDSRKLKQVSYVKSP</sequence>
<dbReference type="EMBL" id="CM056811">
    <property type="protein sequence ID" value="KAJ8637560.1"/>
    <property type="molecule type" value="Genomic_DNA"/>
</dbReference>
<reference evidence="1 2" key="1">
    <citation type="journal article" date="2022" name="Hortic Res">
        <title>A haplotype resolved chromosomal level avocado genome allows analysis of novel avocado genes.</title>
        <authorList>
            <person name="Nath O."/>
            <person name="Fletcher S.J."/>
            <person name="Hayward A."/>
            <person name="Shaw L.M."/>
            <person name="Masouleh A.K."/>
            <person name="Furtado A."/>
            <person name="Henry R.J."/>
            <person name="Mitter N."/>
        </authorList>
    </citation>
    <scope>NUCLEOTIDE SEQUENCE [LARGE SCALE GENOMIC DNA]</scope>
    <source>
        <strain evidence="2">cv. Hass</strain>
    </source>
</reference>
<evidence type="ECO:0000313" key="1">
    <source>
        <dbReference type="EMBL" id="KAJ8637560.1"/>
    </source>
</evidence>
<keyword evidence="2" id="KW-1185">Reference proteome</keyword>
<protein>
    <submittedName>
        <fullName evidence="1">Uncharacterized protein</fullName>
    </submittedName>
</protein>
<organism evidence="1 2">
    <name type="scientific">Persea americana</name>
    <name type="common">Avocado</name>
    <dbReference type="NCBI Taxonomy" id="3435"/>
    <lineage>
        <taxon>Eukaryota</taxon>
        <taxon>Viridiplantae</taxon>
        <taxon>Streptophyta</taxon>
        <taxon>Embryophyta</taxon>
        <taxon>Tracheophyta</taxon>
        <taxon>Spermatophyta</taxon>
        <taxon>Magnoliopsida</taxon>
        <taxon>Magnoliidae</taxon>
        <taxon>Laurales</taxon>
        <taxon>Lauraceae</taxon>
        <taxon>Persea</taxon>
    </lineage>
</organism>
<comment type="caution">
    <text evidence="1">The sequence shown here is derived from an EMBL/GenBank/DDBJ whole genome shotgun (WGS) entry which is preliminary data.</text>
</comment>
<dbReference type="Proteomes" id="UP001234297">
    <property type="component" value="Chromosome 3"/>
</dbReference>
<gene>
    <name evidence="1" type="ORF">MRB53_011827</name>
</gene>
<name>A0ACC2LVY6_PERAE</name>
<evidence type="ECO:0000313" key="2">
    <source>
        <dbReference type="Proteomes" id="UP001234297"/>
    </source>
</evidence>
<accession>A0ACC2LVY6</accession>
<proteinExistence type="predicted"/>